<organism evidence="1 2">
    <name type="scientific">Solidesulfovibrio aerotolerans</name>
    <dbReference type="NCBI Taxonomy" id="295255"/>
    <lineage>
        <taxon>Bacteria</taxon>
        <taxon>Pseudomonadati</taxon>
        <taxon>Thermodesulfobacteriota</taxon>
        <taxon>Desulfovibrionia</taxon>
        <taxon>Desulfovibrionales</taxon>
        <taxon>Desulfovibrionaceae</taxon>
        <taxon>Solidesulfovibrio</taxon>
    </lineage>
</organism>
<dbReference type="AlphaFoldDB" id="A0A7C9IVX7"/>
<proteinExistence type="predicted"/>
<evidence type="ECO:0000313" key="1">
    <source>
        <dbReference type="EMBL" id="MYL84343.1"/>
    </source>
</evidence>
<dbReference type="Proteomes" id="UP000482487">
    <property type="component" value="Unassembled WGS sequence"/>
</dbReference>
<dbReference type="EMBL" id="WVUD01000029">
    <property type="protein sequence ID" value="MYL84343.1"/>
    <property type="molecule type" value="Genomic_DNA"/>
</dbReference>
<comment type="caution">
    <text evidence="1">The sequence shown here is derived from an EMBL/GenBank/DDBJ whole genome shotgun (WGS) entry which is preliminary data.</text>
</comment>
<sequence>MSLSLPLQAMAIERMALTNTAQYSILSSVLSFYRGAYSESGPEIKIFGVGGGDPAMNGVFVYVSIEYNSEAFVWETGLNVHAIQKISFAPDNIILVDVKEDFMSKESAISSRKQTYQIKFYIDKDTLQKKVTLEK</sequence>
<accession>A0A7C9IVX7</accession>
<keyword evidence="2" id="KW-1185">Reference proteome</keyword>
<reference evidence="1 2" key="1">
    <citation type="submission" date="2020-01" db="EMBL/GenBank/DDBJ databases">
        <title>Genome sequence of Desulfovibrio aerotolerans DSM 16695(T).</title>
        <authorList>
            <person name="Karnachuk O."/>
            <person name="Avakyan M."/>
            <person name="Mardanov A."/>
            <person name="Kadnikov V."/>
            <person name="Ravin N."/>
        </authorList>
    </citation>
    <scope>NUCLEOTIDE SEQUENCE [LARGE SCALE GENOMIC DNA]</scope>
    <source>
        <strain evidence="1 2">DSM 16695</strain>
    </source>
</reference>
<dbReference type="OrthoDB" id="7206147at2"/>
<protein>
    <submittedName>
        <fullName evidence="1">Uncharacterized protein</fullName>
    </submittedName>
</protein>
<evidence type="ECO:0000313" key="2">
    <source>
        <dbReference type="Proteomes" id="UP000482487"/>
    </source>
</evidence>
<name>A0A7C9IVX7_9BACT</name>
<dbReference type="RefSeq" id="WP_160962277.1">
    <property type="nucleotide sequence ID" value="NZ_WVUD01000029.1"/>
</dbReference>
<gene>
    <name evidence="1" type="ORF">GTA51_14520</name>
</gene>